<evidence type="ECO:0000313" key="2">
    <source>
        <dbReference type="Proteomes" id="UP000095281"/>
    </source>
</evidence>
<name>A0A1I8BP19_MELHA</name>
<evidence type="ECO:0000256" key="1">
    <source>
        <dbReference type="SAM" id="MobiDB-lite"/>
    </source>
</evidence>
<dbReference type="SUPFAM" id="SSF56112">
    <property type="entry name" value="Protein kinase-like (PK-like)"/>
    <property type="match status" value="1"/>
</dbReference>
<evidence type="ECO:0000313" key="3">
    <source>
        <dbReference type="WBParaSite" id="MhA1_Contig365.frz3.gene4"/>
    </source>
</evidence>
<proteinExistence type="predicted"/>
<protein>
    <submittedName>
        <fullName evidence="3">Protein kinase domain-containing protein</fullName>
    </submittedName>
</protein>
<dbReference type="WBParaSite" id="MhA1_Contig365.frz3.gene4">
    <property type="protein sequence ID" value="MhA1_Contig365.frz3.gene4"/>
    <property type="gene ID" value="MhA1_Contig365.frz3.gene4"/>
</dbReference>
<sequence length="188" mass="20938">MVLEKAKSNIRDCYEKIQEDSELDILIKIVKGAARALAQLHEYEFVHLNVKTESFVYTEIPENENEVENCKLTGLEKANLSSQEACDHHKYDEIPTMDKILDFLNGVIDLSTFQNPEYGRHYKQGESSHGGHEVGGGSTGHEHELASTSHAQHSYGGDSQVPGVQEHESRQSPGCNFFGCFTGRGGRD</sequence>
<accession>A0A1I8BP19</accession>
<dbReference type="InterPro" id="IPR011009">
    <property type="entry name" value="Kinase-like_dom_sf"/>
</dbReference>
<dbReference type="AlphaFoldDB" id="A0A1I8BP19"/>
<feature type="compositionally biased region" description="Basic and acidic residues" evidence="1">
    <location>
        <begin position="119"/>
        <end position="132"/>
    </location>
</feature>
<feature type="region of interest" description="Disordered" evidence="1">
    <location>
        <begin position="119"/>
        <end position="171"/>
    </location>
</feature>
<dbReference type="Proteomes" id="UP000095281">
    <property type="component" value="Unplaced"/>
</dbReference>
<reference evidence="3" key="1">
    <citation type="submission" date="2016-11" db="UniProtKB">
        <authorList>
            <consortium name="WormBaseParasite"/>
        </authorList>
    </citation>
    <scope>IDENTIFICATION</scope>
</reference>
<keyword evidence="2" id="KW-1185">Reference proteome</keyword>
<organism evidence="2 3">
    <name type="scientific">Meloidogyne hapla</name>
    <name type="common">Root-knot nematode worm</name>
    <dbReference type="NCBI Taxonomy" id="6305"/>
    <lineage>
        <taxon>Eukaryota</taxon>
        <taxon>Metazoa</taxon>
        <taxon>Ecdysozoa</taxon>
        <taxon>Nematoda</taxon>
        <taxon>Chromadorea</taxon>
        <taxon>Rhabditida</taxon>
        <taxon>Tylenchina</taxon>
        <taxon>Tylenchomorpha</taxon>
        <taxon>Tylenchoidea</taxon>
        <taxon>Meloidogynidae</taxon>
        <taxon>Meloidogyninae</taxon>
        <taxon>Meloidogyne</taxon>
    </lineage>
</organism>